<evidence type="ECO:0000313" key="2">
    <source>
        <dbReference type="EMBL" id="CAI4014687.1"/>
    </source>
</evidence>
<reference evidence="2" key="1">
    <citation type="submission" date="2022-10" db="EMBL/GenBank/DDBJ databases">
        <authorList>
            <person name="Chen Y."/>
            <person name="Dougan E. K."/>
            <person name="Chan C."/>
            <person name="Rhodes N."/>
            <person name="Thang M."/>
        </authorList>
    </citation>
    <scope>NUCLEOTIDE SEQUENCE</scope>
</reference>
<proteinExistence type="predicted"/>
<feature type="non-terminal residue" evidence="2">
    <location>
        <position position="1"/>
    </location>
</feature>
<accession>A0A9P1DSI8</accession>
<organism evidence="2">
    <name type="scientific">Cladocopium goreaui</name>
    <dbReference type="NCBI Taxonomy" id="2562237"/>
    <lineage>
        <taxon>Eukaryota</taxon>
        <taxon>Sar</taxon>
        <taxon>Alveolata</taxon>
        <taxon>Dinophyceae</taxon>
        <taxon>Suessiales</taxon>
        <taxon>Symbiodiniaceae</taxon>
        <taxon>Cladocopium</taxon>
    </lineage>
</organism>
<feature type="region of interest" description="Disordered" evidence="1">
    <location>
        <begin position="44"/>
        <end position="66"/>
    </location>
</feature>
<sequence length="83" mass="9443">PLQLHALHALWRRDAGNHWSPSRAIATLRDAAVGRTGRLRWLRAPAETRRPVSTESKGTEEKSQKPTVRRLMALLWPDRALLS</sequence>
<dbReference type="AlphaFoldDB" id="A0A9P1DSI8"/>
<evidence type="ECO:0000256" key="1">
    <source>
        <dbReference type="SAM" id="MobiDB-lite"/>
    </source>
</evidence>
<dbReference type="EMBL" id="CAMXCT030006490">
    <property type="protein sequence ID" value="CAL4801999.1"/>
    <property type="molecule type" value="Genomic_DNA"/>
</dbReference>
<feature type="compositionally biased region" description="Basic and acidic residues" evidence="1">
    <location>
        <begin position="46"/>
        <end position="64"/>
    </location>
</feature>
<protein>
    <submittedName>
        <fullName evidence="2">Uncharacterized protein</fullName>
    </submittedName>
</protein>
<dbReference type="Proteomes" id="UP001152797">
    <property type="component" value="Unassembled WGS sequence"/>
</dbReference>
<name>A0A9P1DSI8_9DINO</name>
<dbReference type="EMBL" id="CAMXCT020006490">
    <property type="protein sequence ID" value="CAL1168062.1"/>
    <property type="molecule type" value="Genomic_DNA"/>
</dbReference>
<feature type="non-terminal residue" evidence="2">
    <location>
        <position position="83"/>
    </location>
</feature>
<keyword evidence="4" id="KW-1185">Reference proteome</keyword>
<evidence type="ECO:0000313" key="3">
    <source>
        <dbReference type="EMBL" id="CAL1168062.1"/>
    </source>
</evidence>
<comment type="caution">
    <text evidence="2">The sequence shown here is derived from an EMBL/GenBank/DDBJ whole genome shotgun (WGS) entry which is preliminary data.</text>
</comment>
<gene>
    <name evidence="2" type="ORF">C1SCF055_LOCUS39574</name>
</gene>
<reference evidence="3" key="2">
    <citation type="submission" date="2024-04" db="EMBL/GenBank/DDBJ databases">
        <authorList>
            <person name="Chen Y."/>
            <person name="Shah S."/>
            <person name="Dougan E. K."/>
            <person name="Thang M."/>
            <person name="Chan C."/>
        </authorList>
    </citation>
    <scope>NUCLEOTIDE SEQUENCE [LARGE SCALE GENOMIC DNA]</scope>
</reference>
<dbReference type="EMBL" id="CAMXCT010006490">
    <property type="protein sequence ID" value="CAI4014687.1"/>
    <property type="molecule type" value="Genomic_DNA"/>
</dbReference>
<evidence type="ECO:0000313" key="4">
    <source>
        <dbReference type="Proteomes" id="UP001152797"/>
    </source>
</evidence>